<evidence type="ECO:0000313" key="2">
    <source>
        <dbReference type="EMBL" id="MXV17414.1"/>
    </source>
</evidence>
<keyword evidence="2" id="KW-0808">Transferase</keyword>
<feature type="domain" description="Glycosyltransferase 2-like" evidence="1">
    <location>
        <begin position="2"/>
        <end position="148"/>
    </location>
</feature>
<reference evidence="2 3" key="1">
    <citation type="submission" date="2019-11" db="EMBL/GenBank/DDBJ databases">
        <title>Pedobacter sp. HMF7056 Genome sequencing and assembly.</title>
        <authorList>
            <person name="Kang H."/>
            <person name="Kim H."/>
            <person name="Joh K."/>
        </authorList>
    </citation>
    <scope>NUCLEOTIDE SEQUENCE [LARGE SCALE GENOMIC DNA]</scope>
    <source>
        <strain evidence="2 3">HMF7056</strain>
    </source>
</reference>
<dbReference type="Pfam" id="PF00535">
    <property type="entry name" value="Glycos_transf_2"/>
    <property type="match status" value="1"/>
</dbReference>
<comment type="caution">
    <text evidence="2">The sequence shown here is derived from an EMBL/GenBank/DDBJ whole genome shotgun (WGS) entry which is preliminary data.</text>
</comment>
<dbReference type="EMBL" id="WVHS01000005">
    <property type="protein sequence ID" value="MXV17414.1"/>
    <property type="molecule type" value="Genomic_DNA"/>
</dbReference>
<evidence type="ECO:0000259" key="1">
    <source>
        <dbReference type="Pfam" id="PF00535"/>
    </source>
</evidence>
<dbReference type="Gene3D" id="3.90.550.10">
    <property type="entry name" value="Spore Coat Polysaccharide Biosynthesis Protein SpsA, Chain A"/>
    <property type="match status" value="1"/>
</dbReference>
<dbReference type="GO" id="GO:0016758">
    <property type="term" value="F:hexosyltransferase activity"/>
    <property type="evidence" value="ECO:0007669"/>
    <property type="project" value="UniProtKB-ARBA"/>
</dbReference>
<gene>
    <name evidence="2" type="ORF">GS398_19100</name>
</gene>
<dbReference type="InterPro" id="IPR029044">
    <property type="entry name" value="Nucleotide-diphossugar_trans"/>
</dbReference>
<name>A0A7K1Y2A9_9SPHI</name>
<dbReference type="PANTHER" id="PTHR22916">
    <property type="entry name" value="GLYCOSYLTRANSFERASE"/>
    <property type="match status" value="1"/>
</dbReference>
<keyword evidence="3" id="KW-1185">Reference proteome</keyword>
<organism evidence="2 3">
    <name type="scientific">Hufsiella ginkgonis</name>
    <dbReference type="NCBI Taxonomy" id="2695274"/>
    <lineage>
        <taxon>Bacteria</taxon>
        <taxon>Pseudomonadati</taxon>
        <taxon>Bacteroidota</taxon>
        <taxon>Sphingobacteriia</taxon>
        <taxon>Sphingobacteriales</taxon>
        <taxon>Sphingobacteriaceae</taxon>
        <taxon>Hufsiella</taxon>
    </lineage>
</organism>
<proteinExistence type="predicted"/>
<accession>A0A7K1Y2A9</accession>
<evidence type="ECO:0000313" key="3">
    <source>
        <dbReference type="Proteomes" id="UP000451233"/>
    </source>
</evidence>
<dbReference type="PANTHER" id="PTHR22916:SF65">
    <property type="entry name" value="SLR1065 PROTEIN"/>
    <property type="match status" value="1"/>
</dbReference>
<dbReference type="Proteomes" id="UP000451233">
    <property type="component" value="Unassembled WGS sequence"/>
</dbReference>
<sequence>MESYIEETLKSITQQDYPNLELVVVDGGSTDRTLEIVGRYHKYIAKFISEKDKGQYDAIQKGFNFATGDIFCWLNADDVSFPWSLRTVAKIFKDHQEVSWLTGIPAFLNEDGSLKKIYTNVSAKPTKAIRNGWYKQGGYGYLQQESMFWRKELWRNAGGLDMDYQLAADYELWMRFACHADLWTLALPLSAFRLRTTSRSQILKNKYMAEVQRASAKCKPLPLLYRWFGNGMLSNFLLRLTTWERTKIIHQPFSKNGWICESRMRSVSPLSISALMLEK</sequence>
<dbReference type="InterPro" id="IPR001173">
    <property type="entry name" value="Glyco_trans_2-like"/>
</dbReference>
<dbReference type="AlphaFoldDB" id="A0A7K1Y2A9"/>
<dbReference type="SUPFAM" id="SSF53448">
    <property type="entry name" value="Nucleotide-diphospho-sugar transferases"/>
    <property type="match status" value="1"/>
</dbReference>
<dbReference type="CDD" id="cd06433">
    <property type="entry name" value="GT_2_WfgS_like"/>
    <property type="match status" value="1"/>
</dbReference>
<protein>
    <submittedName>
        <fullName evidence="2">Glycosyltransferase</fullName>
    </submittedName>
</protein>